<reference evidence="12" key="1">
    <citation type="submission" date="2018-04" db="EMBL/GenBank/DDBJ databases">
        <title>Whole genome sequencing of Hypsizygus marmoreus.</title>
        <authorList>
            <person name="Choi I.-G."/>
            <person name="Min B."/>
            <person name="Kim J.-G."/>
            <person name="Kim S."/>
            <person name="Oh Y.-L."/>
            <person name="Kong W.-S."/>
            <person name="Park H."/>
            <person name="Jeong J."/>
            <person name="Song E.-S."/>
        </authorList>
    </citation>
    <scope>NUCLEOTIDE SEQUENCE [LARGE SCALE GENOMIC DNA]</scope>
    <source>
        <strain evidence="12">51987-8</strain>
    </source>
</reference>
<dbReference type="GO" id="GO:0005886">
    <property type="term" value="C:plasma membrane"/>
    <property type="evidence" value="ECO:0007669"/>
    <property type="project" value="TreeGrafter"/>
</dbReference>
<dbReference type="GO" id="GO:0030322">
    <property type="term" value="P:stabilization of membrane potential"/>
    <property type="evidence" value="ECO:0007669"/>
    <property type="project" value="TreeGrafter"/>
</dbReference>
<dbReference type="PRINTS" id="PR01333">
    <property type="entry name" value="2POREKCHANEL"/>
</dbReference>
<dbReference type="SUPFAM" id="SSF81324">
    <property type="entry name" value="Voltage-gated potassium channels"/>
    <property type="match status" value="2"/>
</dbReference>
<dbReference type="InterPro" id="IPR013099">
    <property type="entry name" value="K_chnl_dom"/>
</dbReference>
<feature type="region of interest" description="Disordered" evidence="9">
    <location>
        <begin position="26"/>
        <end position="64"/>
    </location>
</feature>
<feature type="transmembrane region" description="Helical" evidence="10">
    <location>
        <begin position="646"/>
        <end position="664"/>
    </location>
</feature>
<organism evidence="12 13">
    <name type="scientific">Hypsizygus marmoreus</name>
    <name type="common">White beech mushroom</name>
    <name type="synonym">Agaricus marmoreus</name>
    <dbReference type="NCBI Taxonomy" id="39966"/>
    <lineage>
        <taxon>Eukaryota</taxon>
        <taxon>Fungi</taxon>
        <taxon>Dikarya</taxon>
        <taxon>Basidiomycota</taxon>
        <taxon>Agaricomycotina</taxon>
        <taxon>Agaricomycetes</taxon>
        <taxon>Agaricomycetidae</taxon>
        <taxon>Agaricales</taxon>
        <taxon>Tricholomatineae</taxon>
        <taxon>Lyophyllaceae</taxon>
        <taxon>Hypsizygus</taxon>
    </lineage>
</organism>
<feature type="transmembrane region" description="Helical" evidence="10">
    <location>
        <begin position="219"/>
        <end position="243"/>
    </location>
</feature>
<dbReference type="Pfam" id="PF07885">
    <property type="entry name" value="Ion_trans_2"/>
    <property type="match status" value="2"/>
</dbReference>
<feature type="compositionally biased region" description="Basic and acidic residues" evidence="9">
    <location>
        <begin position="909"/>
        <end position="941"/>
    </location>
</feature>
<keyword evidence="13" id="KW-1185">Reference proteome</keyword>
<evidence type="ECO:0000256" key="9">
    <source>
        <dbReference type="SAM" id="MobiDB-lite"/>
    </source>
</evidence>
<evidence type="ECO:0000256" key="8">
    <source>
        <dbReference type="RuleBase" id="RU003857"/>
    </source>
</evidence>
<keyword evidence="7 8" id="KW-0407">Ion channel</keyword>
<evidence type="ECO:0000256" key="7">
    <source>
        <dbReference type="ARBA" id="ARBA00023303"/>
    </source>
</evidence>
<feature type="region of interest" description="Disordered" evidence="9">
    <location>
        <begin position="884"/>
        <end position="941"/>
    </location>
</feature>
<dbReference type="STRING" id="39966.A0A369K8X7"/>
<feature type="transmembrane region" description="Helical" evidence="10">
    <location>
        <begin position="297"/>
        <end position="315"/>
    </location>
</feature>
<feature type="domain" description="Potassium channel" evidence="11">
    <location>
        <begin position="665"/>
        <end position="706"/>
    </location>
</feature>
<keyword evidence="5 8" id="KW-0406">Ion transport</keyword>
<feature type="transmembrane region" description="Helical" evidence="10">
    <location>
        <begin position="684"/>
        <end position="706"/>
    </location>
</feature>
<dbReference type="InParanoid" id="A0A369K8X7"/>
<feature type="transmembrane region" description="Helical" evidence="10">
    <location>
        <begin position="100"/>
        <end position="121"/>
    </location>
</feature>
<feature type="domain" description="Potassium channel" evidence="11">
    <location>
        <begin position="304"/>
        <end position="375"/>
    </location>
</feature>
<evidence type="ECO:0000256" key="6">
    <source>
        <dbReference type="ARBA" id="ARBA00023136"/>
    </source>
</evidence>
<dbReference type="GO" id="GO:0022841">
    <property type="term" value="F:potassium ion leak channel activity"/>
    <property type="evidence" value="ECO:0007669"/>
    <property type="project" value="TreeGrafter"/>
</dbReference>
<evidence type="ECO:0000256" key="1">
    <source>
        <dbReference type="ARBA" id="ARBA00004141"/>
    </source>
</evidence>
<evidence type="ECO:0000256" key="3">
    <source>
        <dbReference type="ARBA" id="ARBA00022692"/>
    </source>
</evidence>
<keyword evidence="6 10" id="KW-0472">Membrane</keyword>
<feature type="compositionally biased region" description="Low complexity" evidence="9">
    <location>
        <begin position="884"/>
        <end position="898"/>
    </location>
</feature>
<protein>
    <submittedName>
        <fullName evidence="12">Outward-rectifier potassium channel TOK1</fullName>
    </submittedName>
</protein>
<comment type="subcellular location">
    <subcellularLocation>
        <location evidence="1">Membrane</location>
        <topology evidence="1">Multi-pass membrane protein</topology>
    </subcellularLocation>
</comment>
<dbReference type="PANTHER" id="PTHR11003">
    <property type="entry name" value="POTASSIUM CHANNEL, SUBFAMILY K"/>
    <property type="match status" value="1"/>
</dbReference>
<dbReference type="GO" id="GO:0015271">
    <property type="term" value="F:outward rectifier potassium channel activity"/>
    <property type="evidence" value="ECO:0007669"/>
    <property type="project" value="TreeGrafter"/>
</dbReference>
<dbReference type="OrthoDB" id="297496at2759"/>
<feature type="transmembrane region" description="Helical" evidence="10">
    <location>
        <begin position="352"/>
        <end position="371"/>
    </location>
</feature>
<evidence type="ECO:0000256" key="10">
    <source>
        <dbReference type="SAM" id="Phobius"/>
    </source>
</evidence>
<comment type="caution">
    <text evidence="12">The sequence shown here is derived from an EMBL/GenBank/DDBJ whole genome shotgun (WGS) entry which is preliminary data.</text>
</comment>
<dbReference type="Proteomes" id="UP000076154">
    <property type="component" value="Unassembled WGS sequence"/>
</dbReference>
<dbReference type="PANTHER" id="PTHR11003:SF330">
    <property type="entry name" value="POTASSIUM CHANNEL DOMAIN-CONTAINING PROTEIN"/>
    <property type="match status" value="1"/>
</dbReference>
<evidence type="ECO:0000313" key="12">
    <source>
        <dbReference type="EMBL" id="RDB30378.1"/>
    </source>
</evidence>
<proteinExistence type="inferred from homology"/>
<evidence type="ECO:0000259" key="11">
    <source>
        <dbReference type="Pfam" id="PF07885"/>
    </source>
</evidence>
<sequence>MLLLNIVYQFFVAPNRWNRRQYDLEKGPNVEPETEPDTSDATQLEGEGEATPPTGGGALPDANEDYLTIDDENDENDIIEELEHEEYPDTRPRRRRRRRFSSFSSISAITSKVPSGLAAWWSKIKDLLDPRTSNADLESYVPHYRSLPIMSGIIIPFSILLEIPGLTENWYIRTEGNDIVETKTNTAILDVGLAFSIGFAALANVCLISRFLEKKVKFMTVLCIIFLTIHDLINIVAVTTFGVEHRFDDGFTYGQAFWMTVCSTSISTLTNVTLIVDLVRTPDFANSGSGLTRKQRTLVISVMILLTYIALGGLVQTFLIDLTFLDALYFTVVTIETIGFGDIVPISAGGRIFTCLYAVFGIVSLALTVGLTRETVLEGIEVGYRKRVKAVRKRRKTAEMERRVFERWRAAIEWRLREAGQPVWAKDNAINHHHSFFMRMVDKVWPWPTGDGRFFRYEHSIGHGDYPHPHGMHLNLEALTWPQLEAAAMEAGVPLRTLLPPGFTINEPTNRHTDSESGKEHGSIHPKLHLPPELTDIPLTHARLGRMIVMLGNFGLAVNQSHFTKVPKPGQLNPEHLPQEDHHPNPSPKLLVAEQYEALRAGMEKEERHAFYVRLSAVWIVFILFWTIDIPGWFRVIYGDRRLDLWNRYVFLIRYFSLMAPIKYLLTVSPGDYTPDTPAGRSIFIFWALLGVGTMTILISILSEAFSSHYKRLFRSGAFAQALRRYRQHAKANTKRTDGTTTSLTLVPTMPGPPDSAVSELYSPISFDDALSDSRERVRGQLEALPGKVLHHARTFDENVRYLITPETVDPSEEAVPDGLKQLLDDVAGVEKLGKRIKGEVLQDRDARHALLAISIENALRQIIDIAEEAIESLRKRDRLTQLQSSTTNHGTQGTQTTLVPGGSTSSLRHRELTRSHRESTRSHRESTHSGRESTHSVGHD</sequence>
<dbReference type="EMBL" id="LUEZ02000005">
    <property type="protein sequence ID" value="RDB30378.1"/>
    <property type="molecule type" value="Genomic_DNA"/>
</dbReference>
<feature type="region of interest" description="Disordered" evidence="9">
    <location>
        <begin position="508"/>
        <end position="529"/>
    </location>
</feature>
<feature type="transmembrane region" description="Helical" evidence="10">
    <location>
        <begin position="611"/>
        <end position="634"/>
    </location>
</feature>
<keyword evidence="4 10" id="KW-1133">Transmembrane helix</keyword>
<name>A0A369K8X7_HYPMA</name>
<comment type="similarity">
    <text evidence="8">Belongs to the two pore domain potassium channel (TC 1.A.1.8) family.</text>
</comment>
<feature type="transmembrane region" description="Helical" evidence="10">
    <location>
        <begin position="187"/>
        <end position="207"/>
    </location>
</feature>
<accession>A0A369K8X7</accession>
<evidence type="ECO:0000256" key="5">
    <source>
        <dbReference type="ARBA" id="ARBA00023065"/>
    </source>
</evidence>
<gene>
    <name evidence="12" type="primary">TOK1_1</name>
    <name evidence="12" type="ORF">Hypma_007150</name>
</gene>
<feature type="transmembrane region" description="Helical" evidence="10">
    <location>
        <begin position="327"/>
        <end position="345"/>
    </location>
</feature>
<feature type="compositionally biased region" description="Basic and acidic residues" evidence="9">
    <location>
        <begin position="509"/>
        <end position="523"/>
    </location>
</feature>
<feature type="transmembrane region" description="Helical" evidence="10">
    <location>
        <begin position="255"/>
        <end position="276"/>
    </location>
</feature>
<evidence type="ECO:0000313" key="13">
    <source>
        <dbReference type="Proteomes" id="UP000076154"/>
    </source>
</evidence>
<keyword evidence="3 8" id="KW-0812">Transmembrane</keyword>
<evidence type="ECO:0000256" key="4">
    <source>
        <dbReference type="ARBA" id="ARBA00022989"/>
    </source>
</evidence>
<dbReference type="InterPro" id="IPR003280">
    <property type="entry name" value="2pore_dom_K_chnl"/>
</dbReference>
<dbReference type="AlphaFoldDB" id="A0A369K8X7"/>
<keyword evidence="2 8" id="KW-0813">Transport</keyword>
<evidence type="ECO:0000256" key="2">
    <source>
        <dbReference type="ARBA" id="ARBA00022448"/>
    </source>
</evidence>
<dbReference type="Gene3D" id="1.10.287.70">
    <property type="match status" value="2"/>
</dbReference>